<evidence type="ECO:0000313" key="3">
    <source>
        <dbReference type="Proteomes" id="UP001141619"/>
    </source>
</evidence>
<dbReference type="EMBL" id="JANWOI010000003">
    <property type="protein sequence ID" value="MDA5194243.1"/>
    <property type="molecule type" value="Genomic_DNA"/>
</dbReference>
<keyword evidence="2" id="KW-0489">Methyltransferase</keyword>
<reference evidence="2" key="2">
    <citation type="journal article" date="2023" name="Syst. Appl. Microbiol.">
        <title>Govania unica gen. nov., sp. nov., a rare biosphere bacterium that represents a novel family in the class Alphaproteobacteria.</title>
        <authorList>
            <person name="Vandamme P."/>
            <person name="Peeters C."/>
            <person name="Hettiarachchi A."/>
            <person name="Cnockaert M."/>
            <person name="Carlier A."/>
        </authorList>
    </citation>
    <scope>NUCLEOTIDE SEQUENCE</scope>
    <source>
        <strain evidence="2">LMG 31809</strain>
    </source>
</reference>
<reference evidence="2" key="1">
    <citation type="submission" date="2022-08" db="EMBL/GenBank/DDBJ databases">
        <authorList>
            <person name="Vandamme P."/>
            <person name="Hettiarachchi A."/>
            <person name="Peeters C."/>
            <person name="Cnockaert M."/>
            <person name="Carlier A."/>
        </authorList>
    </citation>
    <scope>NUCLEOTIDE SEQUENCE</scope>
    <source>
        <strain evidence="2">LMG 31809</strain>
    </source>
</reference>
<name>A0A9X3TZ05_9PROT</name>
<dbReference type="InterPro" id="IPR041698">
    <property type="entry name" value="Methyltransf_25"/>
</dbReference>
<dbReference type="PANTHER" id="PTHR42912:SF93">
    <property type="entry name" value="N6-ADENOSINE-METHYLTRANSFERASE TMT1A"/>
    <property type="match status" value="1"/>
</dbReference>
<dbReference type="AlphaFoldDB" id="A0A9X3TZ05"/>
<dbReference type="PANTHER" id="PTHR42912">
    <property type="entry name" value="METHYLTRANSFERASE"/>
    <property type="match status" value="1"/>
</dbReference>
<evidence type="ECO:0000259" key="1">
    <source>
        <dbReference type="Pfam" id="PF13649"/>
    </source>
</evidence>
<proteinExistence type="predicted"/>
<gene>
    <name evidence="2" type="ORF">NYP16_09800</name>
</gene>
<dbReference type="GO" id="GO:0032259">
    <property type="term" value="P:methylation"/>
    <property type="evidence" value="ECO:0007669"/>
    <property type="project" value="UniProtKB-KW"/>
</dbReference>
<dbReference type="Pfam" id="PF13649">
    <property type="entry name" value="Methyltransf_25"/>
    <property type="match status" value="1"/>
</dbReference>
<protein>
    <submittedName>
        <fullName evidence="2">Class I SAM-dependent methyltransferase</fullName>
    </submittedName>
</protein>
<dbReference type="Gene3D" id="3.40.50.150">
    <property type="entry name" value="Vaccinia Virus protein VP39"/>
    <property type="match status" value="1"/>
</dbReference>
<dbReference type="SUPFAM" id="SSF53335">
    <property type="entry name" value="S-adenosyl-L-methionine-dependent methyltransferases"/>
    <property type="match status" value="1"/>
</dbReference>
<keyword evidence="2" id="KW-0808">Transferase</keyword>
<organism evidence="2 3">
    <name type="scientific">Govanella unica</name>
    <dbReference type="NCBI Taxonomy" id="2975056"/>
    <lineage>
        <taxon>Bacteria</taxon>
        <taxon>Pseudomonadati</taxon>
        <taxon>Pseudomonadota</taxon>
        <taxon>Alphaproteobacteria</taxon>
        <taxon>Emcibacterales</taxon>
        <taxon>Govanellaceae</taxon>
        <taxon>Govanella</taxon>
    </lineage>
</organism>
<dbReference type="InterPro" id="IPR050508">
    <property type="entry name" value="Methyltransf_Superfamily"/>
</dbReference>
<dbReference type="CDD" id="cd02440">
    <property type="entry name" value="AdoMet_MTases"/>
    <property type="match status" value="1"/>
</dbReference>
<sequence length="339" mass="37762">MTLPLDDQAALDFALHLRRGWAARIYPQVKREFDDEASGSADLAAQIHALPTYPWFSWMERSSQKMLWRAVVRAVRNSPRSSRGNGAEVNAALELPSWYTDWDIHLQPGGVWSRDDAAAIYELGAKLVMMGDNDDYKFHQLFVDTAVPKKSYGTIVDLGCGFGKSTWPFAASFPDAKVIGVDLSAPCVELAAERAAEKRLAIRFIQADATATPLDDASADLVTSTMFVHEIPLAVLPTVFSEAARLLAPGGILRFLDFHVTGDAFRDFAMIEHGTRNNEPFMPDMLRNDLTAMAEAAGLRNARWVAFDERGDGRRPDLSWPERPEWHFPWAVLEAEKPA</sequence>
<comment type="caution">
    <text evidence="2">The sequence shown here is derived from an EMBL/GenBank/DDBJ whole genome shotgun (WGS) entry which is preliminary data.</text>
</comment>
<feature type="domain" description="Methyltransferase" evidence="1">
    <location>
        <begin position="155"/>
        <end position="251"/>
    </location>
</feature>
<dbReference type="InterPro" id="IPR029063">
    <property type="entry name" value="SAM-dependent_MTases_sf"/>
</dbReference>
<keyword evidence="3" id="KW-1185">Reference proteome</keyword>
<dbReference type="GO" id="GO:0008168">
    <property type="term" value="F:methyltransferase activity"/>
    <property type="evidence" value="ECO:0007669"/>
    <property type="project" value="UniProtKB-KW"/>
</dbReference>
<dbReference type="RefSeq" id="WP_274943947.1">
    <property type="nucleotide sequence ID" value="NZ_JANWOI010000003.1"/>
</dbReference>
<evidence type="ECO:0000313" key="2">
    <source>
        <dbReference type="EMBL" id="MDA5194243.1"/>
    </source>
</evidence>
<accession>A0A9X3TZ05</accession>
<dbReference type="Proteomes" id="UP001141619">
    <property type="component" value="Unassembled WGS sequence"/>
</dbReference>